<accession>A0A8J5M300</accession>
<evidence type="ECO:0000313" key="2">
    <source>
        <dbReference type="EMBL" id="KAG6532781.1"/>
    </source>
</evidence>
<dbReference type="AlphaFoldDB" id="A0A8J5M300"/>
<reference evidence="2 3" key="1">
    <citation type="submission" date="2020-08" db="EMBL/GenBank/DDBJ databases">
        <title>Plant Genome Project.</title>
        <authorList>
            <person name="Zhang R.-G."/>
        </authorList>
    </citation>
    <scope>NUCLEOTIDE SEQUENCE [LARGE SCALE GENOMIC DNA]</scope>
    <source>
        <tissue evidence="2">Rhizome</tissue>
    </source>
</reference>
<proteinExistence type="predicted"/>
<dbReference type="EMBL" id="JACMSC010000002">
    <property type="protein sequence ID" value="KAG6532781.1"/>
    <property type="molecule type" value="Genomic_DNA"/>
</dbReference>
<feature type="region of interest" description="Disordered" evidence="1">
    <location>
        <begin position="1"/>
        <end position="27"/>
    </location>
</feature>
<sequence>MSTKGSSKGSENSRKNASGSRTDPGWEHRYDVVGNSRKACISVPDDVKKKMLSLVCKIAQASETKKRIICSNEDSSDIGEESIFKDTGGKVCSKTILDGRFWRNVVTCLKAASPLIKGLRLVDFEEPAMGFIYKAMEAAKEKIKVNFGGEKKLFIQKKRNRLHQKKMNDLVFVYYNLKMQGKKSKEVSQTLTTFEEFPSDDEWITEAPSSVGLNLVDEDYDANINNDPLELINLVDDVDNLEGTQITSAHVGVESNIGDKDAIGCDNELDGTDDFDAEDEDEDGVDDLDVTLDDLS</sequence>
<name>A0A8J5M300_ZINOF</name>
<feature type="compositionally biased region" description="Polar residues" evidence="1">
    <location>
        <begin position="1"/>
        <end position="21"/>
    </location>
</feature>
<feature type="region of interest" description="Disordered" evidence="1">
    <location>
        <begin position="267"/>
        <end position="296"/>
    </location>
</feature>
<protein>
    <submittedName>
        <fullName evidence="2">Uncharacterized protein</fullName>
    </submittedName>
</protein>
<evidence type="ECO:0000256" key="1">
    <source>
        <dbReference type="SAM" id="MobiDB-lite"/>
    </source>
</evidence>
<comment type="caution">
    <text evidence="2">The sequence shown here is derived from an EMBL/GenBank/DDBJ whole genome shotgun (WGS) entry which is preliminary data.</text>
</comment>
<gene>
    <name evidence="2" type="ORF">ZIOFF_006633</name>
</gene>
<organism evidence="2 3">
    <name type="scientific">Zingiber officinale</name>
    <name type="common">Ginger</name>
    <name type="synonym">Amomum zingiber</name>
    <dbReference type="NCBI Taxonomy" id="94328"/>
    <lineage>
        <taxon>Eukaryota</taxon>
        <taxon>Viridiplantae</taxon>
        <taxon>Streptophyta</taxon>
        <taxon>Embryophyta</taxon>
        <taxon>Tracheophyta</taxon>
        <taxon>Spermatophyta</taxon>
        <taxon>Magnoliopsida</taxon>
        <taxon>Liliopsida</taxon>
        <taxon>Zingiberales</taxon>
        <taxon>Zingiberaceae</taxon>
        <taxon>Zingiber</taxon>
    </lineage>
</organism>
<dbReference type="Proteomes" id="UP000734854">
    <property type="component" value="Unassembled WGS sequence"/>
</dbReference>
<keyword evidence="3" id="KW-1185">Reference proteome</keyword>
<evidence type="ECO:0000313" key="3">
    <source>
        <dbReference type="Proteomes" id="UP000734854"/>
    </source>
</evidence>